<dbReference type="RefSeq" id="WP_200270864.1">
    <property type="nucleotide sequence ID" value="NZ_JAENIJ010000017.1"/>
</dbReference>
<accession>A0A934VV08</accession>
<evidence type="ECO:0000256" key="2">
    <source>
        <dbReference type="ARBA" id="ARBA00008814"/>
    </source>
</evidence>
<keyword evidence="4" id="KW-0410">Iron transport</keyword>
<dbReference type="AlphaFoldDB" id="A0A934VV08"/>
<proteinExistence type="inferred from homology"/>
<dbReference type="PROSITE" id="PS50983">
    <property type="entry name" value="FE_B12_PBP"/>
    <property type="match status" value="1"/>
</dbReference>
<feature type="domain" description="Fe/B12 periplasmic-binding" evidence="6">
    <location>
        <begin position="66"/>
        <end position="370"/>
    </location>
</feature>
<dbReference type="EMBL" id="JAENIJ010000017">
    <property type="protein sequence ID" value="MBK1883087.1"/>
    <property type="molecule type" value="Genomic_DNA"/>
</dbReference>
<comment type="subcellular location">
    <subcellularLocation>
        <location evidence="1">Cell envelope</location>
    </subcellularLocation>
</comment>
<keyword evidence="4" id="KW-0406">Ion transport</keyword>
<evidence type="ECO:0000256" key="1">
    <source>
        <dbReference type="ARBA" id="ARBA00004196"/>
    </source>
</evidence>
<sequence>MSLKLKQILCIAAIALVALAGLTTLLINRGEGDAPWRTKDRGMSASGYDVDLSPTGKVHFDRVPERVVTMDANYNDMLVALGEDRKLVATGYQDNDYDGFYHALSGYQPADRQHALTYLSTPGGGMFDKELLYALRADVHHIDPLQLAASRGWSERDVDEIAANVGPFLANRYSRDHHYPGAEPYEYYDLWSLSEKIGEVYQRTGAIQLLKQVGDRMVASIQAKLPPESERPRVGLVYYNNGKYTIYSLANEGFGQVQYRELGVRDAFASIADRAYGGSQGPVGTPLDAEGLLSMNPDVLIMPFAINSGSAAMNFERMQALKDDPLLGRVNAFKNGRVYPGGTPLQGPIFYLFQLEMAAKQIYPTLFGEFRKDHLYPKSEQLFDRDEVVRILKKQTELDHAKQ</sequence>
<gene>
    <name evidence="7" type="ORF">JIN85_11715</name>
</gene>
<keyword evidence="4" id="KW-0408">Iron</keyword>
<dbReference type="InterPro" id="IPR002491">
    <property type="entry name" value="ABC_transptr_periplasmic_BD"/>
</dbReference>
<organism evidence="7 8">
    <name type="scientific">Luteolibacter pohnpeiensis</name>
    <dbReference type="NCBI Taxonomy" id="454153"/>
    <lineage>
        <taxon>Bacteria</taxon>
        <taxon>Pseudomonadati</taxon>
        <taxon>Verrucomicrobiota</taxon>
        <taxon>Verrucomicrobiia</taxon>
        <taxon>Verrucomicrobiales</taxon>
        <taxon>Verrucomicrobiaceae</taxon>
        <taxon>Luteolibacter</taxon>
    </lineage>
</organism>
<dbReference type="PANTHER" id="PTHR30532:SF1">
    <property type="entry name" value="IRON(3+)-HYDROXAMATE-BINDING PROTEIN FHUD"/>
    <property type="match status" value="1"/>
</dbReference>
<keyword evidence="8" id="KW-1185">Reference proteome</keyword>
<protein>
    <submittedName>
        <fullName evidence="7">ABC transporter substrate-binding protein</fullName>
    </submittedName>
</protein>
<keyword evidence="5" id="KW-0732">Signal</keyword>
<dbReference type="InterPro" id="IPR051313">
    <property type="entry name" value="Bact_iron-sidero_bind"/>
</dbReference>
<dbReference type="SUPFAM" id="SSF53807">
    <property type="entry name" value="Helical backbone' metal receptor"/>
    <property type="match status" value="1"/>
</dbReference>
<keyword evidence="3" id="KW-0813">Transport</keyword>
<dbReference type="Pfam" id="PF01497">
    <property type="entry name" value="Peripla_BP_2"/>
    <property type="match status" value="1"/>
</dbReference>
<dbReference type="PANTHER" id="PTHR30532">
    <property type="entry name" value="IRON III DICITRATE-BINDING PERIPLASMIC PROTEIN"/>
    <property type="match status" value="1"/>
</dbReference>
<dbReference type="GO" id="GO:0030288">
    <property type="term" value="C:outer membrane-bounded periplasmic space"/>
    <property type="evidence" value="ECO:0007669"/>
    <property type="project" value="TreeGrafter"/>
</dbReference>
<evidence type="ECO:0000313" key="8">
    <source>
        <dbReference type="Proteomes" id="UP000603141"/>
    </source>
</evidence>
<evidence type="ECO:0000256" key="4">
    <source>
        <dbReference type="ARBA" id="ARBA00022496"/>
    </source>
</evidence>
<comment type="similarity">
    <text evidence="2">Belongs to the bacterial solute-binding protein 8 family.</text>
</comment>
<evidence type="ECO:0000259" key="6">
    <source>
        <dbReference type="PROSITE" id="PS50983"/>
    </source>
</evidence>
<name>A0A934VV08_9BACT</name>
<evidence type="ECO:0000313" key="7">
    <source>
        <dbReference type="EMBL" id="MBK1883087.1"/>
    </source>
</evidence>
<dbReference type="Gene3D" id="3.40.50.1980">
    <property type="entry name" value="Nitrogenase molybdenum iron protein domain"/>
    <property type="match status" value="2"/>
</dbReference>
<dbReference type="Proteomes" id="UP000603141">
    <property type="component" value="Unassembled WGS sequence"/>
</dbReference>
<reference evidence="7" key="1">
    <citation type="submission" date="2021-01" db="EMBL/GenBank/DDBJ databases">
        <title>Modified the classification status of verrucomicrobia.</title>
        <authorList>
            <person name="Feng X."/>
        </authorList>
    </citation>
    <scope>NUCLEOTIDE SEQUENCE</scope>
    <source>
        <strain evidence="7">KCTC 22041</strain>
    </source>
</reference>
<dbReference type="GO" id="GO:1901678">
    <property type="term" value="P:iron coordination entity transport"/>
    <property type="evidence" value="ECO:0007669"/>
    <property type="project" value="UniProtKB-ARBA"/>
</dbReference>
<comment type="caution">
    <text evidence="7">The sequence shown here is derived from an EMBL/GenBank/DDBJ whole genome shotgun (WGS) entry which is preliminary data.</text>
</comment>
<evidence type="ECO:0000256" key="3">
    <source>
        <dbReference type="ARBA" id="ARBA00022448"/>
    </source>
</evidence>
<evidence type="ECO:0000256" key="5">
    <source>
        <dbReference type="ARBA" id="ARBA00022729"/>
    </source>
</evidence>